<accession>A0A4Z1GZT3</accession>
<proteinExistence type="predicted"/>
<feature type="compositionally biased region" description="Low complexity" evidence="1">
    <location>
        <begin position="229"/>
        <end position="253"/>
    </location>
</feature>
<feature type="region of interest" description="Disordered" evidence="1">
    <location>
        <begin position="142"/>
        <end position="173"/>
    </location>
</feature>
<comment type="caution">
    <text evidence="2">The sequence shown here is derived from an EMBL/GenBank/DDBJ whole genome shotgun (WGS) entry which is preliminary data.</text>
</comment>
<sequence>MCNLTITFCPTCSKVAAPSRVEKCADRSDAAHTPITTKITAMNPCIRCSNHNKPSNPTGVLTRDILEDMCLKIPEWHPTAPQEPIPGILPNWSSETLARAQDEELFFEHTTRSHSVEVKNRQDLPSQRSGFPMCLIAGIKQRPSPVNQGLARSRPERSKFTSPPLSWNNNTRTRRLGVAPAPRAASLQTDSTPSVIPIRLVPGENYRRSQAPEESSIVSPPLRLHIPAQTQSSSQTQDTESNPSSASSSTPTRSEYHLSESSNQTETFSPVAFAQIPAHYDIRRTSIPTSPRVSTTQPQVQAREQRETIDQMSQRTREYQEELKRQNLKSERMRELHQRGVQPEQRSHSENVPPRQVKDIEFKSVRPKRSLKLLPSLPSFGYLRELALTFSFPIQVLAFGSSLAALSKQIEKK</sequence>
<gene>
    <name evidence="2" type="ORF">BHYA_0013g00800</name>
</gene>
<feature type="region of interest" description="Disordered" evidence="1">
    <location>
        <begin position="284"/>
        <end position="354"/>
    </location>
</feature>
<dbReference type="Proteomes" id="UP000297814">
    <property type="component" value="Unassembled WGS sequence"/>
</dbReference>
<feature type="compositionally biased region" description="Polar residues" evidence="1">
    <location>
        <begin position="259"/>
        <end position="268"/>
    </location>
</feature>
<keyword evidence="3" id="KW-1185">Reference proteome</keyword>
<evidence type="ECO:0000313" key="2">
    <source>
        <dbReference type="EMBL" id="TGO42075.1"/>
    </source>
</evidence>
<evidence type="ECO:0000256" key="1">
    <source>
        <dbReference type="SAM" id="MobiDB-lite"/>
    </source>
</evidence>
<protein>
    <submittedName>
        <fullName evidence="2">Uncharacterized protein</fullName>
    </submittedName>
</protein>
<name>A0A4Z1GZT3_9HELO</name>
<feature type="compositionally biased region" description="Polar residues" evidence="1">
    <location>
        <begin position="286"/>
        <end position="302"/>
    </location>
</feature>
<dbReference type="EMBL" id="PQXK01000013">
    <property type="protein sequence ID" value="TGO42075.1"/>
    <property type="molecule type" value="Genomic_DNA"/>
</dbReference>
<feature type="compositionally biased region" description="Polar residues" evidence="1">
    <location>
        <begin position="160"/>
        <end position="171"/>
    </location>
</feature>
<feature type="compositionally biased region" description="Basic and acidic residues" evidence="1">
    <location>
        <begin position="303"/>
        <end position="338"/>
    </location>
</feature>
<evidence type="ECO:0000313" key="3">
    <source>
        <dbReference type="Proteomes" id="UP000297814"/>
    </source>
</evidence>
<organism evidence="2 3">
    <name type="scientific">Botrytis hyacinthi</name>
    <dbReference type="NCBI Taxonomy" id="278943"/>
    <lineage>
        <taxon>Eukaryota</taxon>
        <taxon>Fungi</taxon>
        <taxon>Dikarya</taxon>
        <taxon>Ascomycota</taxon>
        <taxon>Pezizomycotina</taxon>
        <taxon>Leotiomycetes</taxon>
        <taxon>Helotiales</taxon>
        <taxon>Sclerotiniaceae</taxon>
        <taxon>Botrytis</taxon>
    </lineage>
</organism>
<dbReference type="AlphaFoldDB" id="A0A4Z1GZT3"/>
<feature type="region of interest" description="Disordered" evidence="1">
    <location>
        <begin position="228"/>
        <end position="270"/>
    </location>
</feature>
<reference evidence="2 3" key="1">
    <citation type="submission" date="2017-12" db="EMBL/GenBank/DDBJ databases">
        <title>Comparative genomics of Botrytis spp.</title>
        <authorList>
            <person name="Valero-Jimenez C.A."/>
            <person name="Tapia P."/>
            <person name="Veloso J."/>
            <person name="Silva-Moreno E."/>
            <person name="Staats M."/>
            <person name="Valdes J.H."/>
            <person name="Van Kan J.A.L."/>
        </authorList>
    </citation>
    <scope>NUCLEOTIDE SEQUENCE [LARGE SCALE GENOMIC DNA]</scope>
    <source>
        <strain evidence="2 3">Bh0001</strain>
    </source>
</reference>